<dbReference type="PANTHER" id="PTHR35205">
    <property type="entry name" value="NB-ARC AND TPR DOMAIN PROTEIN"/>
    <property type="match status" value="1"/>
</dbReference>
<dbReference type="PANTHER" id="PTHR35205:SF1">
    <property type="entry name" value="ZU5 DOMAIN-CONTAINING PROTEIN"/>
    <property type="match status" value="1"/>
</dbReference>
<accession>A0AA38P2H8</accession>
<dbReference type="InterPro" id="IPR027417">
    <property type="entry name" value="P-loop_NTPase"/>
</dbReference>
<dbReference type="GO" id="GO:0016787">
    <property type="term" value="F:hydrolase activity"/>
    <property type="evidence" value="ECO:0007669"/>
    <property type="project" value="UniProtKB-KW"/>
</dbReference>
<evidence type="ECO:0000313" key="1">
    <source>
        <dbReference type="EMBL" id="KAJ3834883.1"/>
    </source>
</evidence>
<proteinExistence type="predicted"/>
<gene>
    <name evidence="1" type="ORF">F5878DRAFT_544142</name>
</gene>
<sequence>MKTFLLYGLGGAGKTQLALEFKKKFKQKFTRIFYIHANTVEHIQGSYWDVATTMQNQIIQNWQSGLHLLEATEENWLLIINNADDPSLHLGTYIPSCDHGNIIITSRNADLQSIVDDSLELQNMASDEGTQLLIKHAFGKNSNTQVTELEDQEKVAEIAKQLYYFPLALVQAGAYINRQKCLNDYLDRLHNERKELLEKKITQSRDSYHLSVYATWNLSWKKLSDRGKKLLEIFSHLHFERIPRALFERAANNFYNNHDPSWQVEATKEGKNIMDLLLLSNSQWSNIIFDDIISEIVSYSLVYIHDDRATLYTLHPLVHQWLIDSLNE</sequence>
<keyword evidence="1" id="KW-0378">Hydrolase</keyword>
<dbReference type="GO" id="GO:0043531">
    <property type="term" value="F:ADP binding"/>
    <property type="evidence" value="ECO:0007669"/>
    <property type="project" value="InterPro"/>
</dbReference>
<dbReference type="SUPFAM" id="SSF52540">
    <property type="entry name" value="P-loop containing nucleoside triphosphate hydrolases"/>
    <property type="match status" value="1"/>
</dbReference>
<dbReference type="AlphaFoldDB" id="A0AA38P2H8"/>
<organism evidence="1 2">
    <name type="scientific">Lentinula raphanica</name>
    <dbReference type="NCBI Taxonomy" id="153919"/>
    <lineage>
        <taxon>Eukaryota</taxon>
        <taxon>Fungi</taxon>
        <taxon>Dikarya</taxon>
        <taxon>Basidiomycota</taxon>
        <taxon>Agaricomycotina</taxon>
        <taxon>Agaricomycetes</taxon>
        <taxon>Agaricomycetidae</taxon>
        <taxon>Agaricales</taxon>
        <taxon>Marasmiineae</taxon>
        <taxon>Omphalotaceae</taxon>
        <taxon>Lentinula</taxon>
    </lineage>
</organism>
<reference evidence="1" key="1">
    <citation type="submission" date="2022-08" db="EMBL/GenBank/DDBJ databases">
        <authorList>
            <consortium name="DOE Joint Genome Institute"/>
            <person name="Min B."/>
            <person name="Riley R."/>
            <person name="Sierra-Patev S."/>
            <person name="Naranjo-Ortiz M."/>
            <person name="Looney B."/>
            <person name="Konkel Z."/>
            <person name="Slot J.C."/>
            <person name="Sakamoto Y."/>
            <person name="Steenwyk J.L."/>
            <person name="Rokas A."/>
            <person name="Carro J."/>
            <person name="Camarero S."/>
            <person name="Ferreira P."/>
            <person name="Molpeceres G."/>
            <person name="Ruiz-Duenas F.J."/>
            <person name="Serrano A."/>
            <person name="Henrissat B."/>
            <person name="Drula E."/>
            <person name="Hughes K.W."/>
            <person name="Mata J.L."/>
            <person name="Ishikawa N.K."/>
            <person name="Vargas-Isla R."/>
            <person name="Ushijima S."/>
            <person name="Smith C.A."/>
            <person name="Ahrendt S."/>
            <person name="Andreopoulos W."/>
            <person name="He G."/>
            <person name="Labutti K."/>
            <person name="Lipzen A."/>
            <person name="Ng V."/>
            <person name="Sandor L."/>
            <person name="Barry K."/>
            <person name="Martinez A.T."/>
            <person name="Xiao Y."/>
            <person name="Gibbons J.G."/>
            <person name="Terashima K."/>
            <person name="Hibbett D.S."/>
            <person name="Grigoriev I.V."/>
        </authorList>
    </citation>
    <scope>NUCLEOTIDE SEQUENCE</scope>
    <source>
        <strain evidence="1">TFB9207</strain>
    </source>
</reference>
<dbReference type="EMBL" id="MU806474">
    <property type="protein sequence ID" value="KAJ3834883.1"/>
    <property type="molecule type" value="Genomic_DNA"/>
</dbReference>
<name>A0AA38P2H8_9AGAR</name>
<dbReference type="Proteomes" id="UP001163846">
    <property type="component" value="Unassembled WGS sequence"/>
</dbReference>
<feature type="non-terminal residue" evidence="1">
    <location>
        <position position="1"/>
    </location>
</feature>
<evidence type="ECO:0000313" key="2">
    <source>
        <dbReference type="Proteomes" id="UP001163846"/>
    </source>
</evidence>
<keyword evidence="2" id="KW-1185">Reference proteome</keyword>
<protein>
    <submittedName>
        <fullName evidence="1">P-loop containing nucleoside triphosphate hydrolase protein</fullName>
    </submittedName>
</protein>
<comment type="caution">
    <text evidence="1">The sequence shown here is derived from an EMBL/GenBank/DDBJ whole genome shotgun (WGS) entry which is preliminary data.</text>
</comment>
<dbReference type="Gene3D" id="3.40.50.300">
    <property type="entry name" value="P-loop containing nucleotide triphosphate hydrolases"/>
    <property type="match status" value="1"/>
</dbReference>